<sequence>MSDLSDRLSVDLQPAMTAFLQTIVAAQKQGLTRAALKQQRDMQLATLKRQRVILEQLALQGNEAALPAALEVLLQEWAVEQACEVLLIHPGGPITPADQDLRQRFWHWLERQRAGLVAELSVLLSRGHEERAQAEVRRNAHWEPFIRQFIRDQAAQQQFWQRAAYDGLQQQRQVQQESQAIAARWSAVALQGIQQAQASVSQAQQGAQQMYAFAGQVQSQAVDLLRVTHQCQQVEVGEAVWRLNRKRWCTRLGCACGMVLAIPLLLLLCYLILTHLY</sequence>
<gene>
    <name evidence="2" type="ORF">A4R35_23565</name>
</gene>
<dbReference type="OrthoDB" id="9963135at2"/>
<keyword evidence="1" id="KW-0472">Membrane</keyword>
<dbReference type="RefSeq" id="WP_112433905.1">
    <property type="nucleotide sequence ID" value="NZ_MCIF01000002.1"/>
</dbReference>
<accession>A0A328VMP6</accession>
<name>A0A328VMP6_9CHLR</name>
<evidence type="ECO:0000313" key="2">
    <source>
        <dbReference type="EMBL" id="RAQ98539.1"/>
    </source>
</evidence>
<feature type="transmembrane region" description="Helical" evidence="1">
    <location>
        <begin position="252"/>
        <end position="273"/>
    </location>
</feature>
<evidence type="ECO:0000256" key="1">
    <source>
        <dbReference type="SAM" id="Phobius"/>
    </source>
</evidence>
<dbReference type="EMBL" id="MCIF01000002">
    <property type="protein sequence ID" value="RAQ98539.1"/>
    <property type="molecule type" value="Genomic_DNA"/>
</dbReference>
<keyword evidence="3" id="KW-1185">Reference proteome</keyword>
<proteinExistence type="predicted"/>
<protein>
    <submittedName>
        <fullName evidence="2">Uncharacterized protein</fullName>
    </submittedName>
</protein>
<dbReference type="Proteomes" id="UP000248706">
    <property type="component" value="Unassembled WGS sequence"/>
</dbReference>
<evidence type="ECO:0000313" key="3">
    <source>
        <dbReference type="Proteomes" id="UP000248706"/>
    </source>
</evidence>
<keyword evidence="1" id="KW-1133">Transmembrane helix</keyword>
<keyword evidence="1" id="KW-0812">Transmembrane</keyword>
<comment type="caution">
    <text evidence="2">The sequence shown here is derived from an EMBL/GenBank/DDBJ whole genome shotgun (WGS) entry which is preliminary data.</text>
</comment>
<reference evidence="2 3" key="1">
    <citation type="submission" date="2016-08" db="EMBL/GenBank/DDBJ databases">
        <title>Analysis of Carbohydrate Active Enzymes in Thermogemmatispora T81 Reveals Carbohydrate Degradation Ability.</title>
        <authorList>
            <person name="Tomazini A."/>
            <person name="Lal S."/>
            <person name="Stott M."/>
            <person name="Henrissat B."/>
            <person name="Polikarpov I."/>
            <person name="Sparling R."/>
            <person name="Levin D.B."/>
        </authorList>
    </citation>
    <scope>NUCLEOTIDE SEQUENCE [LARGE SCALE GENOMIC DNA]</scope>
    <source>
        <strain evidence="2 3">T81</strain>
    </source>
</reference>
<dbReference type="AlphaFoldDB" id="A0A328VMP6"/>
<organism evidence="2 3">
    <name type="scientific">Thermogemmatispora tikiterensis</name>
    <dbReference type="NCBI Taxonomy" id="1825093"/>
    <lineage>
        <taxon>Bacteria</taxon>
        <taxon>Bacillati</taxon>
        <taxon>Chloroflexota</taxon>
        <taxon>Ktedonobacteria</taxon>
        <taxon>Thermogemmatisporales</taxon>
        <taxon>Thermogemmatisporaceae</taxon>
        <taxon>Thermogemmatispora</taxon>
    </lineage>
</organism>